<feature type="compositionally biased region" description="Polar residues" evidence="1">
    <location>
        <begin position="103"/>
        <end position="117"/>
    </location>
</feature>
<gene>
    <name evidence="2" type="ORF">L227DRAFT_573113</name>
</gene>
<proteinExistence type="predicted"/>
<accession>A0A5C2SFF8</accession>
<dbReference type="AlphaFoldDB" id="A0A5C2SFF8"/>
<feature type="compositionally biased region" description="Polar residues" evidence="1">
    <location>
        <begin position="8"/>
        <end position="22"/>
    </location>
</feature>
<dbReference type="STRING" id="1328759.A0A5C2SFF8"/>
<evidence type="ECO:0000313" key="3">
    <source>
        <dbReference type="Proteomes" id="UP000313359"/>
    </source>
</evidence>
<protein>
    <submittedName>
        <fullName evidence="2">Uncharacterized protein</fullName>
    </submittedName>
</protein>
<organism evidence="2 3">
    <name type="scientific">Lentinus tigrinus ALCF2SS1-6</name>
    <dbReference type="NCBI Taxonomy" id="1328759"/>
    <lineage>
        <taxon>Eukaryota</taxon>
        <taxon>Fungi</taxon>
        <taxon>Dikarya</taxon>
        <taxon>Basidiomycota</taxon>
        <taxon>Agaricomycotina</taxon>
        <taxon>Agaricomycetes</taxon>
        <taxon>Polyporales</taxon>
        <taxon>Polyporaceae</taxon>
        <taxon>Lentinus</taxon>
    </lineage>
</organism>
<feature type="region of interest" description="Disordered" evidence="1">
    <location>
        <begin position="1"/>
        <end position="183"/>
    </location>
</feature>
<sequence>MSYDRTTESWNNDPNNFSNPSGPDNFGAFSQQGGGQRGDIDDQQWSQDQGSRPTRDPMDPSISGTDPSSRRQRQSDFERDDLDSSGNNWDSQGARGHWAGSTEYGSTGTAGNTTDMNTIGAGGNQYGRGADEDEFDTGPQGGIREGDNWHRSQDTAGSGGKPSTGHKTKGTVEKLKDRITGRD</sequence>
<dbReference type="Proteomes" id="UP000313359">
    <property type="component" value="Unassembled WGS sequence"/>
</dbReference>
<feature type="compositionally biased region" description="Basic and acidic residues" evidence="1">
    <location>
        <begin position="170"/>
        <end position="183"/>
    </location>
</feature>
<evidence type="ECO:0000256" key="1">
    <source>
        <dbReference type="SAM" id="MobiDB-lite"/>
    </source>
</evidence>
<reference evidence="2" key="1">
    <citation type="journal article" date="2018" name="Genome Biol. Evol.">
        <title>Genomics and development of Lentinus tigrinus, a white-rot wood-decaying mushroom with dimorphic fruiting bodies.</title>
        <authorList>
            <person name="Wu B."/>
            <person name="Xu Z."/>
            <person name="Knudson A."/>
            <person name="Carlson A."/>
            <person name="Chen N."/>
            <person name="Kovaka S."/>
            <person name="LaButti K."/>
            <person name="Lipzen A."/>
            <person name="Pennachio C."/>
            <person name="Riley R."/>
            <person name="Schakwitz W."/>
            <person name="Umezawa K."/>
            <person name="Ohm R.A."/>
            <person name="Grigoriev I.V."/>
            <person name="Nagy L.G."/>
            <person name="Gibbons J."/>
            <person name="Hibbett D."/>
        </authorList>
    </citation>
    <scope>NUCLEOTIDE SEQUENCE [LARGE SCALE GENOMIC DNA]</scope>
    <source>
        <strain evidence="2">ALCF2SS1-6</strain>
    </source>
</reference>
<dbReference type="OrthoDB" id="3170343at2759"/>
<keyword evidence="3" id="KW-1185">Reference proteome</keyword>
<evidence type="ECO:0000313" key="2">
    <source>
        <dbReference type="EMBL" id="RPD62555.1"/>
    </source>
</evidence>
<feature type="compositionally biased region" description="Basic and acidic residues" evidence="1">
    <location>
        <begin position="144"/>
        <end position="153"/>
    </location>
</feature>
<dbReference type="EMBL" id="ML122258">
    <property type="protein sequence ID" value="RPD62555.1"/>
    <property type="molecule type" value="Genomic_DNA"/>
</dbReference>
<name>A0A5C2SFF8_9APHY</name>